<dbReference type="PANTHER" id="PTHR33133">
    <property type="entry name" value="OS08G0107100 PROTEIN-RELATED"/>
    <property type="match status" value="1"/>
</dbReference>
<evidence type="ECO:0000259" key="2">
    <source>
        <dbReference type="Pfam" id="PF25231"/>
    </source>
</evidence>
<feature type="transmembrane region" description="Helical" evidence="1">
    <location>
        <begin position="252"/>
        <end position="275"/>
    </location>
</feature>
<keyword evidence="1" id="KW-0812">Transmembrane</keyword>
<dbReference type="Proteomes" id="UP000321574">
    <property type="component" value="Unassembled WGS sequence"/>
</dbReference>
<keyword evidence="4" id="KW-1185">Reference proteome</keyword>
<dbReference type="InterPro" id="IPR057169">
    <property type="entry name" value="DUF7847"/>
</dbReference>
<gene>
    <name evidence="3" type="ORF">FHP05_08890</name>
</gene>
<evidence type="ECO:0000313" key="3">
    <source>
        <dbReference type="EMBL" id="TXL64429.1"/>
    </source>
</evidence>
<feature type="transmembrane region" description="Helical" evidence="1">
    <location>
        <begin position="30"/>
        <end position="48"/>
    </location>
</feature>
<dbReference type="AlphaFoldDB" id="A0A5C8NT59"/>
<proteinExistence type="predicted"/>
<dbReference type="PANTHER" id="PTHR33133:SF1">
    <property type="entry name" value="EXPRESSED PROTEIN-RELATED"/>
    <property type="match status" value="1"/>
</dbReference>
<dbReference type="EMBL" id="VDUW01000005">
    <property type="protein sequence ID" value="TXL64429.1"/>
    <property type="molecule type" value="Genomic_DNA"/>
</dbReference>
<keyword evidence="1" id="KW-1133">Transmembrane helix</keyword>
<protein>
    <recommendedName>
        <fullName evidence="2">DUF7847 domain-containing protein</fullName>
    </recommendedName>
</protein>
<name>A0A5C8NT59_9BACI</name>
<evidence type="ECO:0000256" key="1">
    <source>
        <dbReference type="SAM" id="Phobius"/>
    </source>
</evidence>
<feature type="domain" description="DUF7847" evidence="2">
    <location>
        <begin position="51"/>
        <end position="277"/>
    </location>
</feature>
<dbReference type="Pfam" id="PF25231">
    <property type="entry name" value="DUF7847"/>
    <property type="match status" value="1"/>
</dbReference>
<evidence type="ECO:0000313" key="4">
    <source>
        <dbReference type="Proteomes" id="UP000321574"/>
    </source>
</evidence>
<comment type="caution">
    <text evidence="3">The sequence shown here is derived from an EMBL/GenBank/DDBJ whole genome shotgun (WGS) entry which is preliminary data.</text>
</comment>
<feature type="transmembrane region" description="Helical" evidence="1">
    <location>
        <begin position="88"/>
        <end position="108"/>
    </location>
</feature>
<feature type="transmembrane region" description="Helical" evidence="1">
    <location>
        <begin position="129"/>
        <end position="162"/>
    </location>
</feature>
<reference evidence="3 4" key="1">
    <citation type="submission" date="2019-06" db="EMBL/GenBank/DDBJ databases">
        <title>Cerasibacillus sp. nov., isolated from maize field.</title>
        <authorList>
            <person name="Lin S.-Y."/>
            <person name="Tsai C.-F."/>
            <person name="Young C.-C."/>
        </authorList>
    </citation>
    <scope>NUCLEOTIDE SEQUENCE [LARGE SCALE GENOMIC DNA]</scope>
    <source>
        <strain evidence="3 4">CC-CFT480</strain>
    </source>
</reference>
<dbReference type="RefSeq" id="WP_147667216.1">
    <property type="nucleotide sequence ID" value="NZ_VDUW01000005.1"/>
</dbReference>
<feature type="transmembrane region" description="Helical" evidence="1">
    <location>
        <begin position="223"/>
        <end position="240"/>
    </location>
</feature>
<sequence length="301" mass="33824">MRDSKFNRPKSFGEILDHTFRLSKTHFKDFFMVMLLFMGPVYLLQALIELSSGVNFIRDMTVSENFSDIFMNLEDGSLETEIGAGDTVAGFLTIFLGPMVSGSILLMVDRIRKGEEFALKAIIKQTFSRYGGMLGSTLLFGLIVFAITFVVLIVWFVLIFVLVANADVLGFIIGILFILGAVIGFGLLFTRWSFYFGSVVFREGTPGFGRSWRLTKGRAWKTFGLYIVFILIIMVITAVLEMTVGLVLGTSVLYSILTNIALMFTTLIFSVGYAVMFFDLKIRHDADDLKDMIADYDEKTE</sequence>
<dbReference type="OrthoDB" id="2375893at2"/>
<organism evidence="3 4">
    <name type="scientific">Cerasibacillus terrae</name>
    <dbReference type="NCBI Taxonomy" id="2498845"/>
    <lineage>
        <taxon>Bacteria</taxon>
        <taxon>Bacillati</taxon>
        <taxon>Bacillota</taxon>
        <taxon>Bacilli</taxon>
        <taxon>Bacillales</taxon>
        <taxon>Bacillaceae</taxon>
        <taxon>Cerasibacillus</taxon>
    </lineage>
</organism>
<feature type="transmembrane region" description="Helical" evidence="1">
    <location>
        <begin position="168"/>
        <end position="189"/>
    </location>
</feature>
<accession>A0A5C8NT59</accession>
<keyword evidence="1" id="KW-0472">Membrane</keyword>